<gene>
    <name evidence="8" type="ordered locus">Intca_1059</name>
</gene>
<keyword evidence="9" id="KW-1185">Reference proteome</keyword>
<evidence type="ECO:0000313" key="8">
    <source>
        <dbReference type="EMBL" id="ADU47582.1"/>
    </source>
</evidence>
<feature type="domain" description="Cytochrome C biogenesis protein transmembrane" evidence="7">
    <location>
        <begin position="6"/>
        <end position="177"/>
    </location>
</feature>
<name>E6SDG0_INTC7</name>
<dbReference type="Proteomes" id="UP000008914">
    <property type="component" value="Chromosome"/>
</dbReference>
<dbReference type="InterPro" id="IPR003834">
    <property type="entry name" value="Cyt_c_assmbl_TM_dom"/>
</dbReference>
<feature type="transmembrane region" description="Helical" evidence="6">
    <location>
        <begin position="255"/>
        <end position="273"/>
    </location>
</feature>
<dbReference type="InterPro" id="IPR051790">
    <property type="entry name" value="Cytochrome_c-biogenesis_DsbD"/>
</dbReference>
<evidence type="ECO:0000256" key="3">
    <source>
        <dbReference type="ARBA" id="ARBA00022692"/>
    </source>
</evidence>
<evidence type="ECO:0000313" key="9">
    <source>
        <dbReference type="Proteomes" id="UP000008914"/>
    </source>
</evidence>
<evidence type="ECO:0000256" key="2">
    <source>
        <dbReference type="ARBA" id="ARBA00006143"/>
    </source>
</evidence>
<dbReference type="PANTHER" id="PTHR31272">
    <property type="entry name" value="CYTOCHROME C-TYPE BIOGENESIS PROTEIN HI_1454-RELATED"/>
    <property type="match status" value="1"/>
</dbReference>
<dbReference type="RefSeq" id="WP_013491900.1">
    <property type="nucleotide sequence ID" value="NC_014830.1"/>
</dbReference>
<keyword evidence="3 6" id="KW-0812">Transmembrane</keyword>
<comment type="subcellular location">
    <subcellularLocation>
        <location evidence="1">Membrane</location>
        <topology evidence="1">Multi-pass membrane protein</topology>
    </subcellularLocation>
</comment>
<reference evidence="8 9" key="1">
    <citation type="journal article" date="2010" name="Stand. Genomic Sci.">
        <title>Complete genome sequence of Intrasporangium calvum type strain (7 KIP).</title>
        <authorList>
            <person name="Del Rio T.G."/>
            <person name="Chertkov O."/>
            <person name="Yasawong M."/>
            <person name="Lucas S."/>
            <person name="Deshpande S."/>
            <person name="Cheng J.F."/>
            <person name="Detter C."/>
            <person name="Tapia R."/>
            <person name="Han C."/>
            <person name="Goodwin L."/>
            <person name="Pitluck S."/>
            <person name="Liolios K."/>
            <person name="Ivanova N."/>
            <person name="Mavromatis K."/>
            <person name="Pati A."/>
            <person name="Chen A."/>
            <person name="Palaniappan K."/>
            <person name="Land M."/>
            <person name="Hauser L."/>
            <person name="Chang Y.J."/>
            <person name="Jeffries C.D."/>
            <person name="Rohde M."/>
            <person name="Pukall R."/>
            <person name="Sikorski J."/>
            <person name="Goker M."/>
            <person name="Woyke T."/>
            <person name="Bristow J."/>
            <person name="Eisen J.A."/>
            <person name="Markowitz V."/>
            <person name="Hugenholtz P."/>
            <person name="Kyrpides N.C."/>
            <person name="Klenk H.P."/>
            <person name="Lapidus A."/>
        </authorList>
    </citation>
    <scope>NUCLEOTIDE SEQUENCE [LARGE SCALE GENOMIC DNA]</scope>
    <source>
        <strain evidence="9">ATCC 23552 / DSM 43043 / JCM 3097 / NBRC 12989 / 7 KIP</strain>
    </source>
</reference>
<organism evidence="8 9">
    <name type="scientific">Intrasporangium calvum (strain ATCC 23552 / DSM 43043 / JCM 3097 / NBRC 12989 / NCIMB 10167 / NRRL B-3866 / 7 KIP)</name>
    <dbReference type="NCBI Taxonomy" id="710696"/>
    <lineage>
        <taxon>Bacteria</taxon>
        <taxon>Bacillati</taxon>
        <taxon>Actinomycetota</taxon>
        <taxon>Actinomycetes</taxon>
        <taxon>Micrococcales</taxon>
        <taxon>Intrasporangiaceae</taxon>
        <taxon>Intrasporangium</taxon>
    </lineage>
</organism>
<feature type="transmembrane region" description="Helical" evidence="6">
    <location>
        <begin position="45"/>
        <end position="69"/>
    </location>
</feature>
<proteinExistence type="inferred from homology"/>
<dbReference type="OrthoDB" id="4332145at2"/>
<evidence type="ECO:0000259" key="7">
    <source>
        <dbReference type="Pfam" id="PF02683"/>
    </source>
</evidence>
<dbReference type="Pfam" id="PF02683">
    <property type="entry name" value="DsbD_TM"/>
    <property type="match status" value="1"/>
</dbReference>
<dbReference type="AlphaFoldDB" id="E6SDG0"/>
<keyword evidence="5 6" id="KW-0472">Membrane</keyword>
<feature type="transmembrane region" description="Helical" evidence="6">
    <location>
        <begin position="6"/>
        <end position="33"/>
    </location>
</feature>
<feature type="transmembrane region" description="Helical" evidence="6">
    <location>
        <begin position="156"/>
        <end position="178"/>
    </location>
</feature>
<sequence>MTEVGLLAAFAAGVLALLSPCSALLVPSFFAYAFASRTAQLLRTLAFYVGLLLTLVPLGVGASAASSLFYGHRQLLIAVAGWSIIVLGVLMVLGKGFTIPLMDRLQARFTAGARGRGGWLSTVALGAVYGLAGFCSGPVLGAILTMAATQDSPVQGGLLLAVYALGMAAPLFVLAALWDRFDLGRRPWLRGRTVKVGPLQVHSTTLVSGLLFITIGVLFLMFDGTAGITGVLGLGDTTDLEFSLQERITRWSSAVPTWVLPATVAVAAGLWTLRRWKATSEED</sequence>
<comment type="similarity">
    <text evidence="2">Belongs to the DsbD family.</text>
</comment>
<dbReference type="PANTHER" id="PTHR31272:SF4">
    <property type="entry name" value="CYTOCHROME C-TYPE BIOGENESIS PROTEIN HI_1454-RELATED"/>
    <property type="match status" value="1"/>
</dbReference>
<feature type="transmembrane region" description="Helical" evidence="6">
    <location>
        <begin position="75"/>
        <end position="97"/>
    </location>
</feature>
<dbReference type="GO" id="GO:0017004">
    <property type="term" value="P:cytochrome complex assembly"/>
    <property type="evidence" value="ECO:0007669"/>
    <property type="project" value="InterPro"/>
</dbReference>
<dbReference type="STRING" id="710696.Intca_1059"/>
<dbReference type="HOGENOM" id="CLU_053225_3_0_11"/>
<evidence type="ECO:0000256" key="6">
    <source>
        <dbReference type="SAM" id="Phobius"/>
    </source>
</evidence>
<protein>
    <submittedName>
        <fullName evidence="8">Cytochrome c biogenesis protein transmembrane region</fullName>
    </submittedName>
</protein>
<keyword evidence="4 6" id="KW-1133">Transmembrane helix</keyword>
<feature type="transmembrane region" description="Helical" evidence="6">
    <location>
        <begin position="118"/>
        <end position="144"/>
    </location>
</feature>
<dbReference type="eggNOG" id="COG0785">
    <property type="taxonomic scope" value="Bacteria"/>
</dbReference>
<evidence type="ECO:0000256" key="4">
    <source>
        <dbReference type="ARBA" id="ARBA00022989"/>
    </source>
</evidence>
<accession>E6SDG0</accession>
<evidence type="ECO:0000256" key="5">
    <source>
        <dbReference type="ARBA" id="ARBA00023136"/>
    </source>
</evidence>
<dbReference type="KEGG" id="ica:Intca_1059"/>
<feature type="transmembrane region" description="Helical" evidence="6">
    <location>
        <begin position="199"/>
        <end position="222"/>
    </location>
</feature>
<dbReference type="GO" id="GO:0016020">
    <property type="term" value="C:membrane"/>
    <property type="evidence" value="ECO:0007669"/>
    <property type="project" value="UniProtKB-SubCell"/>
</dbReference>
<dbReference type="EMBL" id="CP002343">
    <property type="protein sequence ID" value="ADU47582.1"/>
    <property type="molecule type" value="Genomic_DNA"/>
</dbReference>
<evidence type="ECO:0000256" key="1">
    <source>
        <dbReference type="ARBA" id="ARBA00004141"/>
    </source>
</evidence>